<dbReference type="Gene3D" id="3.40.640.10">
    <property type="entry name" value="Type I PLP-dependent aspartate aminotransferase-like (Major domain)"/>
    <property type="match status" value="1"/>
</dbReference>
<keyword evidence="7" id="KW-0408">Iron</keyword>
<accession>A0A381V473</accession>
<comment type="cofactor">
    <cofactor evidence="1">
        <name>pyridoxal 5'-phosphate</name>
        <dbReference type="ChEBI" id="CHEBI:597326"/>
    </cofactor>
</comment>
<keyword evidence="8" id="KW-0411">Iron-sulfur</keyword>
<dbReference type="GO" id="GO:0005739">
    <property type="term" value="C:mitochondrion"/>
    <property type="evidence" value="ECO:0007669"/>
    <property type="project" value="TreeGrafter"/>
</dbReference>
<dbReference type="EMBL" id="UINC01007808">
    <property type="protein sequence ID" value="SVA35176.1"/>
    <property type="molecule type" value="Genomic_DNA"/>
</dbReference>
<evidence type="ECO:0000256" key="1">
    <source>
        <dbReference type="ARBA" id="ARBA00001933"/>
    </source>
</evidence>
<dbReference type="InterPro" id="IPR016454">
    <property type="entry name" value="Cysteine_dSase"/>
</dbReference>
<dbReference type="EC" id="2.8.1.7" evidence="3"/>
<dbReference type="GO" id="GO:0051536">
    <property type="term" value="F:iron-sulfur cluster binding"/>
    <property type="evidence" value="ECO:0007669"/>
    <property type="project" value="UniProtKB-KW"/>
</dbReference>
<dbReference type="GO" id="GO:0016226">
    <property type="term" value="P:iron-sulfur cluster assembly"/>
    <property type="evidence" value="ECO:0007669"/>
    <property type="project" value="TreeGrafter"/>
</dbReference>
<reference evidence="10" key="1">
    <citation type="submission" date="2018-05" db="EMBL/GenBank/DDBJ databases">
        <authorList>
            <person name="Lanie J.A."/>
            <person name="Ng W.-L."/>
            <person name="Kazmierczak K.M."/>
            <person name="Andrzejewski T.M."/>
            <person name="Davidsen T.M."/>
            <person name="Wayne K.J."/>
            <person name="Tettelin H."/>
            <person name="Glass J.I."/>
            <person name="Rusch D."/>
            <person name="Podicherti R."/>
            <person name="Tsui H.-C.T."/>
            <person name="Winkler M.E."/>
        </authorList>
    </citation>
    <scope>NUCLEOTIDE SEQUENCE</scope>
</reference>
<name>A0A381V473_9ZZZZ</name>
<comment type="similarity">
    <text evidence="2">Belongs to the class-V pyridoxal-phosphate-dependent aminotransferase family. NifS/IscS subfamily.</text>
</comment>
<keyword evidence="6" id="KW-0663">Pyridoxal phosphate</keyword>
<gene>
    <name evidence="10" type="ORF">METZ01_LOCUS88030</name>
</gene>
<dbReference type="InterPro" id="IPR015421">
    <property type="entry name" value="PyrdxlP-dep_Trfase_major"/>
</dbReference>
<dbReference type="InterPro" id="IPR020578">
    <property type="entry name" value="Aminotrans_V_PyrdxlP_BS"/>
</dbReference>
<dbReference type="GO" id="GO:0005829">
    <property type="term" value="C:cytosol"/>
    <property type="evidence" value="ECO:0007669"/>
    <property type="project" value="TreeGrafter"/>
</dbReference>
<sequence length="384" mass="41866">MDNHATTPVDPRVVDVMMPYFGEKFGNPHSSSHYYGWEAAEAVEIAREQIADLIGAKPNEIFFTSGATESNNTAIKGVARFYKSRRKHLITCVTEHMCVLDSAFQLEREGFNVTYLHVGVDGLIDLDELKKAITDQTILVSIMTVQNEIGVIQPILEIGAVCRENRVFLHTDAAQAVGKITVNVDDMKVDLLSLTAHKIYGPMGIGALYVRKTPRVRLEPMFNGGGQENGLRSGTLPPPLCVGLGHALKIAKVEMAAEALRLKNQRDRMWKNLNRELSGLHLNGTIKHRVPGNLCISIEDVDAESLMAALPGLALSSGSACTSESEESSHVLKALGLSNEMAEASLRIGLGRFNTDEELDLATNSLIEAVVKVRKGRKIIAAAE</sequence>
<proteinExistence type="inferred from homology"/>
<keyword evidence="5" id="KW-0479">Metal-binding</keyword>
<dbReference type="Pfam" id="PF00266">
    <property type="entry name" value="Aminotran_5"/>
    <property type="match status" value="1"/>
</dbReference>
<evidence type="ECO:0000256" key="2">
    <source>
        <dbReference type="ARBA" id="ARBA00006490"/>
    </source>
</evidence>
<evidence type="ECO:0000256" key="4">
    <source>
        <dbReference type="ARBA" id="ARBA00022679"/>
    </source>
</evidence>
<evidence type="ECO:0000256" key="5">
    <source>
        <dbReference type="ARBA" id="ARBA00022723"/>
    </source>
</evidence>
<evidence type="ECO:0000256" key="7">
    <source>
        <dbReference type="ARBA" id="ARBA00023004"/>
    </source>
</evidence>
<dbReference type="InterPro" id="IPR000192">
    <property type="entry name" value="Aminotrans_V_dom"/>
</dbReference>
<dbReference type="InterPro" id="IPR015422">
    <property type="entry name" value="PyrdxlP-dep_Trfase_small"/>
</dbReference>
<dbReference type="GO" id="GO:0031071">
    <property type="term" value="F:cysteine desulfurase activity"/>
    <property type="evidence" value="ECO:0007669"/>
    <property type="project" value="UniProtKB-EC"/>
</dbReference>
<dbReference type="AlphaFoldDB" id="A0A381V473"/>
<dbReference type="SUPFAM" id="SSF53383">
    <property type="entry name" value="PLP-dependent transferases"/>
    <property type="match status" value="1"/>
</dbReference>
<evidence type="ECO:0000256" key="8">
    <source>
        <dbReference type="ARBA" id="ARBA00023014"/>
    </source>
</evidence>
<feature type="domain" description="Aminotransferase class V" evidence="9">
    <location>
        <begin position="2"/>
        <end position="360"/>
    </location>
</feature>
<evidence type="ECO:0000256" key="3">
    <source>
        <dbReference type="ARBA" id="ARBA00012239"/>
    </source>
</evidence>
<keyword evidence="4" id="KW-0808">Transferase</keyword>
<dbReference type="Gene3D" id="3.90.1150.10">
    <property type="entry name" value="Aspartate Aminotransferase, domain 1"/>
    <property type="match status" value="1"/>
</dbReference>
<dbReference type="InterPro" id="IPR015424">
    <property type="entry name" value="PyrdxlP-dep_Trfase"/>
</dbReference>
<dbReference type="PIRSF" id="PIRSF005572">
    <property type="entry name" value="NifS"/>
    <property type="match status" value="1"/>
</dbReference>
<organism evidence="10">
    <name type="scientific">marine metagenome</name>
    <dbReference type="NCBI Taxonomy" id="408172"/>
    <lineage>
        <taxon>unclassified sequences</taxon>
        <taxon>metagenomes</taxon>
        <taxon>ecological metagenomes</taxon>
    </lineage>
</organism>
<evidence type="ECO:0000259" key="9">
    <source>
        <dbReference type="Pfam" id="PF00266"/>
    </source>
</evidence>
<dbReference type="PANTHER" id="PTHR11601">
    <property type="entry name" value="CYSTEINE DESULFURYLASE FAMILY MEMBER"/>
    <property type="match status" value="1"/>
</dbReference>
<protein>
    <recommendedName>
        <fullName evidence="3">cysteine desulfurase</fullName>
        <ecNumber evidence="3">2.8.1.7</ecNumber>
    </recommendedName>
</protein>
<dbReference type="PROSITE" id="PS00595">
    <property type="entry name" value="AA_TRANSFER_CLASS_5"/>
    <property type="match status" value="1"/>
</dbReference>
<dbReference type="FunFam" id="3.40.640.10:FF:000003">
    <property type="entry name" value="Cysteine desulfurase IscS"/>
    <property type="match status" value="1"/>
</dbReference>
<dbReference type="PANTHER" id="PTHR11601:SF34">
    <property type="entry name" value="CYSTEINE DESULFURASE"/>
    <property type="match status" value="1"/>
</dbReference>
<evidence type="ECO:0000256" key="6">
    <source>
        <dbReference type="ARBA" id="ARBA00022898"/>
    </source>
</evidence>
<evidence type="ECO:0000313" key="10">
    <source>
        <dbReference type="EMBL" id="SVA35176.1"/>
    </source>
</evidence>
<dbReference type="GO" id="GO:0046872">
    <property type="term" value="F:metal ion binding"/>
    <property type="evidence" value="ECO:0007669"/>
    <property type="project" value="UniProtKB-KW"/>
</dbReference>